<dbReference type="SUPFAM" id="SSF56112">
    <property type="entry name" value="Protein kinase-like (PK-like)"/>
    <property type="match status" value="1"/>
</dbReference>
<evidence type="ECO:0000256" key="12">
    <source>
        <dbReference type="SAM" id="Phobius"/>
    </source>
</evidence>
<dbReference type="PANTHER" id="PTHR48006">
    <property type="entry name" value="LEUCINE-RICH REPEAT-CONTAINING PROTEIN DDB_G0281931-RELATED"/>
    <property type="match status" value="1"/>
</dbReference>
<feature type="region of interest" description="Disordered" evidence="11">
    <location>
        <begin position="786"/>
        <end position="805"/>
    </location>
</feature>
<evidence type="ECO:0000256" key="5">
    <source>
        <dbReference type="ARBA" id="ARBA00022729"/>
    </source>
</evidence>
<dbReference type="PROSITE" id="PS50011">
    <property type="entry name" value="PROTEIN_KINASE_DOM"/>
    <property type="match status" value="1"/>
</dbReference>
<dbReference type="GO" id="GO:0005524">
    <property type="term" value="F:ATP binding"/>
    <property type="evidence" value="ECO:0007669"/>
    <property type="project" value="InterPro"/>
</dbReference>
<organism evidence="14 15">
    <name type="scientific">Gossypium raimondii</name>
    <name type="common">Peruvian cotton</name>
    <name type="synonym">Gossypium klotzschianum subsp. raimondii</name>
    <dbReference type="NCBI Taxonomy" id="29730"/>
    <lineage>
        <taxon>Eukaryota</taxon>
        <taxon>Viridiplantae</taxon>
        <taxon>Streptophyta</taxon>
        <taxon>Embryophyta</taxon>
        <taxon>Tracheophyta</taxon>
        <taxon>Spermatophyta</taxon>
        <taxon>Magnoliopsida</taxon>
        <taxon>eudicotyledons</taxon>
        <taxon>Gunneridae</taxon>
        <taxon>Pentapetalae</taxon>
        <taxon>rosids</taxon>
        <taxon>malvids</taxon>
        <taxon>Malvales</taxon>
        <taxon>Malvaceae</taxon>
        <taxon>Malvoideae</taxon>
        <taxon>Gossypium</taxon>
    </lineage>
</organism>
<keyword evidence="8 12" id="KW-0472">Membrane</keyword>
<dbReference type="Gene3D" id="1.10.510.10">
    <property type="entry name" value="Transferase(Phosphotransferase) domain 1"/>
    <property type="match status" value="1"/>
</dbReference>
<dbReference type="OMA" id="KNVTCSQ"/>
<dbReference type="Gene3D" id="3.30.200.20">
    <property type="entry name" value="Phosphorylase Kinase, domain 1"/>
    <property type="match status" value="1"/>
</dbReference>
<keyword evidence="10" id="KW-0325">Glycoprotein</keyword>
<dbReference type="eggNOG" id="ENOG502QUUC">
    <property type="taxonomic scope" value="Eukaryota"/>
</dbReference>
<evidence type="ECO:0000256" key="3">
    <source>
        <dbReference type="ARBA" id="ARBA00022614"/>
    </source>
</evidence>
<dbReference type="SUPFAM" id="SSF52058">
    <property type="entry name" value="L domain-like"/>
    <property type="match status" value="1"/>
</dbReference>
<keyword evidence="6" id="KW-0677">Repeat</keyword>
<evidence type="ECO:0000256" key="10">
    <source>
        <dbReference type="ARBA" id="ARBA00023180"/>
    </source>
</evidence>
<dbReference type="PANTHER" id="PTHR48006:SF84">
    <property type="entry name" value="REPEAT TRANSMEMBRANE PROTEIN KINASE, PUTATIVE, EXPRESSED-RELATED"/>
    <property type="match status" value="1"/>
</dbReference>
<comment type="subcellular location">
    <subcellularLocation>
        <location evidence="1">Membrane</location>
        <topology evidence="1">Single-pass type I membrane protein</topology>
    </subcellularLocation>
</comment>
<sequence length="805" mass="89357">MQSLFQLKQLPVVLMANLVLMHTSLLFLSTLFHCVHLSDQFQPFQYNALKQIQQFLNYPSVLTVFDNTWDFCNVEPSPFLTIVCYEDNVTQLHITGNNGVFPPSLPRNFSIDALFSSISSLSNLKVLSLVSLGLWGPLPATIGKLSSMEILNLSSNYINGFIPLELSYLNNLQTLVLDHNKFTGQIPHWVSSFNDLAVLSLKNNSLFGSLPSSISSSENLRVLAMADNHLFGEIPSLQNLTNLQILDLKNNYFGPSFPVLHHKVVTVDIRNNSFKSSVPNELNSYFQLEKLDISINELIGPFPPSLFSLPSINYIDISGNKLTGKLFQNMSCNAHLVLVNLSSNLLTGELPACLRENVEEGAVSYDGNCLSGEEGNQKPLSFCHNEALAVEVSPQKLRHKERKAMAVLVSSLVGGIVGLAVIVGLSLWVFQRRNRRAAMKGPSTRLITEKLSTVNTVKLLSDARYISETMKMGANLPMYRAFALEELKEATNNFSHPSIVGEPSLIQIYRGKLGDGTAIVIRSIKMRKKHSPTMFTQHIEMISRLRHNHLVSCIGHCFECCPDDSTVGIVYFVFESLPNGTLRSSICGGGVRLNWAQRITAGIGVAKGIQFLHTGIMPGVFSNHLKITDVLLDPNFHVKICTYNLPLLAHQNAGLMQFQGGAAVSSNGLKSNIGGREKEEEKDDIYDIGVILMEILVGRPIMSQNDVMVVKDIIQVSNKMDDTARRSIVDPTIIKECSTESLKTVMDICLRCLSDDPTARPSIEDVLWTLQFAAQLQDPWRNDSHHIHRLSDSNPNNLQEQISRG</sequence>
<gene>
    <name evidence="14" type="ORF">B456_N006900</name>
</gene>
<evidence type="ECO:0000256" key="8">
    <source>
        <dbReference type="ARBA" id="ARBA00023136"/>
    </source>
</evidence>
<dbReference type="Pfam" id="PF00069">
    <property type="entry name" value="Pkinase"/>
    <property type="match status" value="1"/>
</dbReference>
<feature type="compositionally biased region" description="Polar residues" evidence="11">
    <location>
        <begin position="792"/>
        <end position="805"/>
    </location>
</feature>
<reference evidence="14 15" key="1">
    <citation type="journal article" date="2012" name="Nature">
        <title>Repeated polyploidization of Gossypium genomes and the evolution of spinnable cotton fibres.</title>
        <authorList>
            <person name="Paterson A.H."/>
            <person name="Wendel J.F."/>
            <person name="Gundlach H."/>
            <person name="Guo H."/>
            <person name="Jenkins J."/>
            <person name="Jin D."/>
            <person name="Llewellyn D."/>
            <person name="Showmaker K.C."/>
            <person name="Shu S."/>
            <person name="Udall J."/>
            <person name="Yoo M.J."/>
            <person name="Byers R."/>
            <person name="Chen W."/>
            <person name="Doron-Faigenboim A."/>
            <person name="Duke M.V."/>
            <person name="Gong L."/>
            <person name="Grimwood J."/>
            <person name="Grover C."/>
            <person name="Grupp K."/>
            <person name="Hu G."/>
            <person name="Lee T.H."/>
            <person name="Li J."/>
            <person name="Lin L."/>
            <person name="Liu T."/>
            <person name="Marler B.S."/>
            <person name="Page J.T."/>
            <person name="Roberts A.W."/>
            <person name="Romanel E."/>
            <person name="Sanders W.S."/>
            <person name="Szadkowski E."/>
            <person name="Tan X."/>
            <person name="Tang H."/>
            <person name="Xu C."/>
            <person name="Wang J."/>
            <person name="Wang Z."/>
            <person name="Zhang D."/>
            <person name="Zhang L."/>
            <person name="Ashrafi H."/>
            <person name="Bedon F."/>
            <person name="Bowers J.E."/>
            <person name="Brubaker C.L."/>
            <person name="Chee P.W."/>
            <person name="Das S."/>
            <person name="Gingle A.R."/>
            <person name="Haigler C.H."/>
            <person name="Harker D."/>
            <person name="Hoffmann L.V."/>
            <person name="Hovav R."/>
            <person name="Jones D.C."/>
            <person name="Lemke C."/>
            <person name="Mansoor S."/>
            <person name="ur Rahman M."/>
            <person name="Rainville L.N."/>
            <person name="Rambani A."/>
            <person name="Reddy U.K."/>
            <person name="Rong J.K."/>
            <person name="Saranga Y."/>
            <person name="Scheffler B.E."/>
            <person name="Scheffler J.A."/>
            <person name="Stelly D.M."/>
            <person name="Triplett B.A."/>
            <person name="Van Deynze A."/>
            <person name="Vaslin M.F."/>
            <person name="Waghmare V.N."/>
            <person name="Walford S.A."/>
            <person name="Wright R.J."/>
            <person name="Zaki E.A."/>
            <person name="Zhang T."/>
            <person name="Dennis E.S."/>
            <person name="Mayer K.F."/>
            <person name="Peterson D.G."/>
            <person name="Rokhsar D.S."/>
            <person name="Wang X."/>
            <person name="Schmutz J."/>
        </authorList>
    </citation>
    <scope>NUCLEOTIDE SEQUENCE [LARGE SCALE GENOMIC DNA]</scope>
</reference>
<evidence type="ECO:0000256" key="1">
    <source>
        <dbReference type="ARBA" id="ARBA00004479"/>
    </source>
</evidence>
<dbReference type="InterPro" id="IPR001611">
    <property type="entry name" value="Leu-rich_rpt"/>
</dbReference>
<evidence type="ECO:0000256" key="4">
    <source>
        <dbReference type="ARBA" id="ARBA00022692"/>
    </source>
</evidence>
<dbReference type="InterPro" id="IPR000719">
    <property type="entry name" value="Prot_kinase_dom"/>
</dbReference>
<dbReference type="InterPro" id="IPR032675">
    <property type="entry name" value="LRR_dom_sf"/>
</dbReference>
<evidence type="ECO:0000256" key="9">
    <source>
        <dbReference type="ARBA" id="ARBA00023170"/>
    </source>
</evidence>
<evidence type="ECO:0000259" key="13">
    <source>
        <dbReference type="PROSITE" id="PS50011"/>
    </source>
</evidence>
<dbReference type="Pfam" id="PF00560">
    <property type="entry name" value="LRR_1"/>
    <property type="match status" value="2"/>
</dbReference>
<keyword evidence="9" id="KW-0675">Receptor</keyword>
<dbReference type="Gene3D" id="3.80.10.10">
    <property type="entry name" value="Ribonuclease Inhibitor"/>
    <property type="match status" value="2"/>
</dbReference>
<dbReference type="AlphaFoldDB" id="A0A0D2VLE6"/>
<dbReference type="GO" id="GO:0004672">
    <property type="term" value="F:protein kinase activity"/>
    <property type="evidence" value="ECO:0007669"/>
    <property type="project" value="InterPro"/>
</dbReference>
<dbReference type="Gramene" id="KJB84139">
    <property type="protein sequence ID" value="KJB84139"/>
    <property type="gene ID" value="B456_N006900"/>
</dbReference>
<dbReference type="InterPro" id="IPR051824">
    <property type="entry name" value="LRR_Rcpt-Like_S/T_Kinase"/>
</dbReference>
<proteinExistence type="inferred from homology"/>
<accession>A0A0D2VLE6</accession>
<evidence type="ECO:0000256" key="11">
    <source>
        <dbReference type="SAM" id="MobiDB-lite"/>
    </source>
</evidence>
<comment type="similarity">
    <text evidence="2">Belongs to the RLP family.</text>
</comment>
<evidence type="ECO:0000313" key="15">
    <source>
        <dbReference type="Proteomes" id="UP000032304"/>
    </source>
</evidence>
<evidence type="ECO:0000256" key="6">
    <source>
        <dbReference type="ARBA" id="ARBA00022737"/>
    </source>
</evidence>
<feature type="domain" description="Protein kinase" evidence="13">
    <location>
        <begin position="494"/>
        <end position="781"/>
    </location>
</feature>
<dbReference type="GO" id="GO:0016020">
    <property type="term" value="C:membrane"/>
    <property type="evidence" value="ECO:0007669"/>
    <property type="project" value="UniProtKB-SubCell"/>
</dbReference>
<keyword evidence="4 12" id="KW-0812">Transmembrane</keyword>
<dbReference type="FunFam" id="3.80.10.10:FF:000041">
    <property type="entry name" value="LRR receptor-like serine/threonine-protein kinase ERECTA"/>
    <property type="match status" value="1"/>
</dbReference>
<keyword evidence="3" id="KW-0433">Leucine-rich repeat</keyword>
<keyword evidence="5" id="KW-0732">Signal</keyword>
<dbReference type="EMBL" id="KB204120">
    <property type="protein sequence ID" value="KJB84139.1"/>
    <property type="molecule type" value="Genomic_DNA"/>
</dbReference>
<evidence type="ECO:0000256" key="7">
    <source>
        <dbReference type="ARBA" id="ARBA00022989"/>
    </source>
</evidence>
<feature type="transmembrane region" description="Helical" evidence="12">
    <location>
        <begin position="12"/>
        <end position="32"/>
    </location>
</feature>
<name>A0A0D2VLE6_GOSRA</name>
<protein>
    <recommendedName>
        <fullName evidence="13">Protein kinase domain-containing protein</fullName>
    </recommendedName>
</protein>
<dbReference type="InterPro" id="IPR011009">
    <property type="entry name" value="Kinase-like_dom_sf"/>
</dbReference>
<dbReference type="Proteomes" id="UP000032304">
    <property type="component" value="Unassembled WGS sequence"/>
</dbReference>
<dbReference type="FunFam" id="1.10.510.10:FF:000431">
    <property type="entry name" value="Putative inactive leucine-rich repeat receptor-like protein kinase"/>
    <property type="match status" value="1"/>
</dbReference>
<dbReference type="STRING" id="29730.A0A0D2VLE6"/>
<feature type="transmembrane region" description="Helical" evidence="12">
    <location>
        <begin position="404"/>
        <end position="430"/>
    </location>
</feature>
<keyword evidence="7 12" id="KW-1133">Transmembrane helix</keyword>
<keyword evidence="15" id="KW-1185">Reference proteome</keyword>
<evidence type="ECO:0000256" key="2">
    <source>
        <dbReference type="ARBA" id="ARBA00009592"/>
    </source>
</evidence>
<evidence type="ECO:0000313" key="14">
    <source>
        <dbReference type="EMBL" id="KJB84139.1"/>
    </source>
</evidence>